<reference evidence="2" key="1">
    <citation type="submission" date="2023-03" db="EMBL/GenBank/DDBJ databases">
        <title>Massive genome expansion in bonnet fungi (Mycena s.s.) driven by repeated elements and novel gene families across ecological guilds.</title>
        <authorList>
            <consortium name="Lawrence Berkeley National Laboratory"/>
            <person name="Harder C.B."/>
            <person name="Miyauchi S."/>
            <person name="Viragh M."/>
            <person name="Kuo A."/>
            <person name="Thoen E."/>
            <person name="Andreopoulos B."/>
            <person name="Lu D."/>
            <person name="Skrede I."/>
            <person name="Drula E."/>
            <person name="Henrissat B."/>
            <person name="Morin E."/>
            <person name="Kohler A."/>
            <person name="Barry K."/>
            <person name="LaButti K."/>
            <person name="Morin E."/>
            <person name="Salamov A."/>
            <person name="Lipzen A."/>
            <person name="Mereny Z."/>
            <person name="Hegedus B."/>
            <person name="Baldrian P."/>
            <person name="Stursova M."/>
            <person name="Weitz H."/>
            <person name="Taylor A."/>
            <person name="Grigoriev I.V."/>
            <person name="Nagy L.G."/>
            <person name="Martin F."/>
            <person name="Kauserud H."/>
        </authorList>
    </citation>
    <scope>NUCLEOTIDE SEQUENCE</scope>
    <source>
        <strain evidence="2">CBHHK173m</strain>
    </source>
</reference>
<protein>
    <submittedName>
        <fullName evidence="2">Uncharacterized protein</fullName>
    </submittedName>
</protein>
<organism evidence="2 3">
    <name type="scientific">Mycena belliarum</name>
    <dbReference type="NCBI Taxonomy" id="1033014"/>
    <lineage>
        <taxon>Eukaryota</taxon>
        <taxon>Fungi</taxon>
        <taxon>Dikarya</taxon>
        <taxon>Basidiomycota</taxon>
        <taxon>Agaricomycotina</taxon>
        <taxon>Agaricomycetes</taxon>
        <taxon>Agaricomycetidae</taxon>
        <taxon>Agaricales</taxon>
        <taxon>Marasmiineae</taxon>
        <taxon>Mycenaceae</taxon>
        <taxon>Mycena</taxon>
    </lineage>
</organism>
<evidence type="ECO:0000313" key="2">
    <source>
        <dbReference type="EMBL" id="KAJ7084269.1"/>
    </source>
</evidence>
<feature type="non-terminal residue" evidence="2">
    <location>
        <position position="1"/>
    </location>
</feature>
<comment type="caution">
    <text evidence="2">The sequence shown here is derived from an EMBL/GenBank/DDBJ whole genome shotgun (WGS) entry which is preliminary data.</text>
</comment>
<evidence type="ECO:0000256" key="1">
    <source>
        <dbReference type="SAM" id="MobiDB-lite"/>
    </source>
</evidence>
<dbReference type="EMBL" id="JARJCN010000038">
    <property type="protein sequence ID" value="KAJ7084269.1"/>
    <property type="molecule type" value="Genomic_DNA"/>
</dbReference>
<keyword evidence="3" id="KW-1185">Reference proteome</keyword>
<accession>A0AAD6U1Y0</accession>
<proteinExistence type="predicted"/>
<dbReference type="Proteomes" id="UP001222325">
    <property type="component" value="Unassembled WGS sequence"/>
</dbReference>
<feature type="compositionally biased region" description="Acidic residues" evidence="1">
    <location>
        <begin position="207"/>
        <end position="231"/>
    </location>
</feature>
<evidence type="ECO:0000313" key="3">
    <source>
        <dbReference type="Proteomes" id="UP001222325"/>
    </source>
</evidence>
<sequence>ESVEAGTVEEPVLNDVKESVEAGPGLGSKAEQGSLQTGDDDDEDLISHLDTISLLKEAADHFCLKLAGSRSKLVGKSGSLFLSHLYTISDLEGWLNCDVINEWAKDLDQITPDTKVLENGFMNSMRENSTRLQGEPTKLEEWWRKYWFKPGVTRASRDCGNDWTKSKHAELFKLIQVWLERVFLTCNTAYNWDEWKFDPCPKKDISDGENEEGLNDSDWEELPASEEDSDDGSVFGVSSPLTSLVDSTPVVAPRRSTRNKKQ</sequence>
<dbReference type="AlphaFoldDB" id="A0AAD6U1Y0"/>
<feature type="region of interest" description="Disordered" evidence="1">
    <location>
        <begin position="203"/>
        <end position="262"/>
    </location>
</feature>
<name>A0AAD6U1Y0_9AGAR</name>
<gene>
    <name evidence="2" type="ORF">B0H15DRAFT_802414</name>
</gene>
<feature type="region of interest" description="Disordered" evidence="1">
    <location>
        <begin position="1"/>
        <end position="42"/>
    </location>
</feature>